<evidence type="ECO:0000313" key="3">
    <source>
        <dbReference type="EMBL" id="RXN00545.1"/>
    </source>
</evidence>
<dbReference type="Gene3D" id="2.60.120.200">
    <property type="match status" value="1"/>
</dbReference>
<evidence type="ECO:0000256" key="1">
    <source>
        <dbReference type="PROSITE-ProRule" id="PRU00122"/>
    </source>
</evidence>
<sequence>MILAFAYICFSQSSLIATQAGSGLHDGQWHNVRFLAKENFAMLTIDGDEASAVRTNSPLYIKTGNKYYFGGYFPQMSNSSRSPVQRSFQGCMQLIHVDDQMADLHAVEQGKLGSFENVSIDMCAIIDRKTSHTLYLVQKDQPCSLPGAERPAMLFTWCRKTSHALYLVQKDQPRSLPGAERPAMLFTWCRKTSHAVYLVQKDQHTLYLVQKDQPCSLPGAERPATLFTWCRKTSRAVYLVQKDQPHSLPGAERPATLFTWCRKTSHALYLVQKDGPL</sequence>
<evidence type="ECO:0000313" key="4">
    <source>
        <dbReference type="Proteomes" id="UP000289886"/>
    </source>
</evidence>
<dbReference type="EMBL" id="SCEB01000167">
    <property type="protein sequence ID" value="RXN00545.1"/>
    <property type="molecule type" value="Genomic_DNA"/>
</dbReference>
<gene>
    <name evidence="3" type="ORF">EOD39_9282</name>
</gene>
<dbReference type="SUPFAM" id="SSF49899">
    <property type="entry name" value="Concanavalin A-like lectins/glucanases"/>
    <property type="match status" value="1"/>
</dbReference>
<dbReference type="Proteomes" id="UP000289886">
    <property type="component" value="Unassembled WGS sequence"/>
</dbReference>
<evidence type="ECO:0000259" key="2">
    <source>
        <dbReference type="PROSITE" id="PS50025"/>
    </source>
</evidence>
<dbReference type="InterPro" id="IPR001791">
    <property type="entry name" value="Laminin_G"/>
</dbReference>
<dbReference type="Pfam" id="PF02210">
    <property type="entry name" value="Laminin_G_2"/>
    <property type="match status" value="1"/>
</dbReference>
<accession>A0A662YV81</accession>
<dbReference type="PANTHER" id="PTHR15036:SF33">
    <property type="entry name" value="CONTACTIN-ASSOCIATED PROTEIN-LIKE 2"/>
    <property type="match status" value="1"/>
</dbReference>
<dbReference type="AlphaFoldDB" id="A0A662YV81"/>
<name>A0A662YV81_ACIRT</name>
<protein>
    <submittedName>
        <fullName evidence="3">Contactin-associated protein-like 2</fullName>
    </submittedName>
</protein>
<dbReference type="InterPro" id="IPR013320">
    <property type="entry name" value="ConA-like_dom_sf"/>
</dbReference>
<comment type="caution">
    <text evidence="1">Lacks conserved residue(s) required for the propagation of feature annotation.</text>
</comment>
<keyword evidence="4" id="KW-1185">Reference proteome</keyword>
<reference evidence="3 4" key="1">
    <citation type="submission" date="2019-01" db="EMBL/GenBank/DDBJ databases">
        <title>Draft Genome and Complete Hox-Cluster Characterization of the Sterlet Sturgeon (Acipenser ruthenus).</title>
        <authorList>
            <person name="Wei Q."/>
        </authorList>
    </citation>
    <scope>NUCLEOTIDE SEQUENCE [LARGE SCALE GENOMIC DNA]</scope>
    <source>
        <strain evidence="3">WHYD16114868_AA</strain>
        <tissue evidence="3">Blood</tissue>
    </source>
</reference>
<dbReference type="InterPro" id="IPR050372">
    <property type="entry name" value="Neurexin-related_CASP"/>
</dbReference>
<organism evidence="3 4">
    <name type="scientific">Acipenser ruthenus</name>
    <name type="common">Sterlet sturgeon</name>
    <dbReference type="NCBI Taxonomy" id="7906"/>
    <lineage>
        <taxon>Eukaryota</taxon>
        <taxon>Metazoa</taxon>
        <taxon>Chordata</taxon>
        <taxon>Craniata</taxon>
        <taxon>Vertebrata</taxon>
        <taxon>Euteleostomi</taxon>
        <taxon>Actinopterygii</taxon>
        <taxon>Chondrostei</taxon>
        <taxon>Acipenseriformes</taxon>
        <taxon>Acipenseridae</taxon>
        <taxon>Acipenser</taxon>
    </lineage>
</organism>
<proteinExistence type="predicted"/>
<dbReference type="CDD" id="cd00110">
    <property type="entry name" value="LamG"/>
    <property type="match status" value="1"/>
</dbReference>
<dbReference type="PANTHER" id="PTHR15036">
    <property type="entry name" value="PIKACHURIN-LIKE PROTEIN"/>
    <property type="match status" value="1"/>
</dbReference>
<comment type="caution">
    <text evidence="3">The sequence shown here is derived from an EMBL/GenBank/DDBJ whole genome shotgun (WGS) entry which is preliminary data.</text>
</comment>
<dbReference type="PROSITE" id="PS50025">
    <property type="entry name" value="LAM_G_DOMAIN"/>
    <property type="match status" value="1"/>
</dbReference>
<feature type="domain" description="Laminin G" evidence="2">
    <location>
        <begin position="1"/>
        <end position="123"/>
    </location>
</feature>